<sequence length="176" mass="20623">MKKLLVFLITFVSISFVYAQQRYVFVDTEYILSNTPEYQLAQDALNNLAKDYQEEIDLKFAEVKELKSQMESEEVFLSPEMREKRIKNIKEKEYQVQKLQQLYFGANGELYKKRQSLIQPVQEKIYQAVEELARTGNYGMVIDQAAAPVILWSQPKYDKSDKIIEMMLGKGVKIED</sequence>
<keyword evidence="2" id="KW-0732">Signal</keyword>
<dbReference type="PANTHER" id="PTHR35089:SF1">
    <property type="entry name" value="CHAPERONE PROTEIN SKP"/>
    <property type="match status" value="1"/>
</dbReference>
<evidence type="ECO:0000313" key="4">
    <source>
        <dbReference type="Proteomes" id="UP000251835"/>
    </source>
</evidence>
<comment type="similarity">
    <text evidence="1">Belongs to the Skp family.</text>
</comment>
<evidence type="ECO:0000313" key="3">
    <source>
        <dbReference type="EMBL" id="PVX52352.1"/>
    </source>
</evidence>
<gene>
    <name evidence="3" type="ORF">C7377_0666</name>
</gene>
<evidence type="ECO:0000256" key="2">
    <source>
        <dbReference type="ARBA" id="ARBA00022729"/>
    </source>
</evidence>
<evidence type="ECO:0000256" key="1">
    <source>
        <dbReference type="ARBA" id="ARBA00009091"/>
    </source>
</evidence>
<name>A0A7L4US99_BALHA</name>
<dbReference type="Proteomes" id="UP000251835">
    <property type="component" value="Unassembled WGS sequence"/>
</dbReference>
<proteinExistence type="inferred from homology"/>
<dbReference type="GO" id="GO:0050821">
    <property type="term" value="P:protein stabilization"/>
    <property type="evidence" value="ECO:0007669"/>
    <property type="project" value="TreeGrafter"/>
</dbReference>
<organism evidence="3 4">
    <name type="scientific">Balneicella halophila</name>
    <dbReference type="NCBI Taxonomy" id="1537566"/>
    <lineage>
        <taxon>Bacteria</taxon>
        <taxon>Pseudomonadati</taxon>
        <taxon>Bacteroidota</taxon>
        <taxon>Bacteroidia</taxon>
        <taxon>Bacteroidales</taxon>
        <taxon>Balneicellaceae</taxon>
        <taxon>Balneicella</taxon>
    </lineage>
</organism>
<dbReference type="AlphaFoldDB" id="A0A7L4US99"/>
<comment type="caution">
    <text evidence="3">The sequence shown here is derived from an EMBL/GenBank/DDBJ whole genome shotgun (WGS) entry which is preliminary data.</text>
</comment>
<dbReference type="EMBL" id="QENZ01000003">
    <property type="protein sequence ID" value="PVX52352.1"/>
    <property type="molecule type" value="Genomic_DNA"/>
</dbReference>
<dbReference type="GO" id="GO:0005829">
    <property type="term" value="C:cytosol"/>
    <property type="evidence" value="ECO:0007669"/>
    <property type="project" value="TreeGrafter"/>
</dbReference>
<dbReference type="SMART" id="SM00935">
    <property type="entry name" value="OmpH"/>
    <property type="match status" value="1"/>
</dbReference>
<dbReference type="SUPFAM" id="SSF111384">
    <property type="entry name" value="OmpH-like"/>
    <property type="match status" value="1"/>
</dbReference>
<dbReference type="Gene3D" id="3.30.910.20">
    <property type="entry name" value="Skp domain"/>
    <property type="match status" value="1"/>
</dbReference>
<dbReference type="Pfam" id="PF03938">
    <property type="entry name" value="OmpH"/>
    <property type="match status" value="1"/>
</dbReference>
<accession>A0A7L4US99</accession>
<dbReference type="OrthoDB" id="9788552at2"/>
<keyword evidence="4" id="KW-1185">Reference proteome</keyword>
<dbReference type="PANTHER" id="PTHR35089">
    <property type="entry name" value="CHAPERONE PROTEIN SKP"/>
    <property type="match status" value="1"/>
</dbReference>
<dbReference type="InterPro" id="IPR024930">
    <property type="entry name" value="Skp_dom_sf"/>
</dbReference>
<dbReference type="GO" id="GO:0051082">
    <property type="term" value="F:unfolded protein binding"/>
    <property type="evidence" value="ECO:0007669"/>
    <property type="project" value="InterPro"/>
</dbReference>
<protein>
    <submittedName>
        <fullName evidence="3">Periplasmic chaperone for outer membrane proteins Skp</fullName>
    </submittedName>
</protein>
<dbReference type="RefSeq" id="WP_116495890.1">
    <property type="nucleotide sequence ID" value="NZ_QENZ01000003.1"/>
</dbReference>
<reference evidence="3 4" key="1">
    <citation type="submission" date="2018-05" db="EMBL/GenBank/DDBJ databases">
        <title>Genomic Encyclopedia of Type Strains, Phase IV (KMG-IV): sequencing the most valuable type-strain genomes for metagenomic binning, comparative biology and taxonomic classification.</title>
        <authorList>
            <person name="Goeker M."/>
        </authorList>
    </citation>
    <scope>NUCLEOTIDE SEQUENCE [LARGE SCALE GENOMIC DNA]</scope>
    <source>
        <strain evidence="3 4">DSM 28579</strain>
    </source>
</reference>
<dbReference type="InterPro" id="IPR005632">
    <property type="entry name" value="Chaperone_Skp"/>
</dbReference>